<evidence type="ECO:0000256" key="4">
    <source>
        <dbReference type="ARBA" id="ARBA00023163"/>
    </source>
</evidence>
<keyword evidence="3" id="KW-0238">DNA-binding</keyword>
<protein>
    <submittedName>
        <fullName evidence="6">LysR family transcriptional regulator</fullName>
    </submittedName>
</protein>
<sequence>MDLTQLEMFNAVALTGSITQAAAKVHRVPSNLTTRIRQLEADLGVSLFIRENQRLRLSPAGHNFLRYSQQILALVDEAHMVVAGEEPQGLFSLGALESTAAVRIPALLAGYNQRYPKIQFALTTGPSGAMLDGVLEGKLNAAFIDGPLMHPGLEGIPAYQEEMMIVAPHGHSVVSRASEVNGYNIYAFRANCSYRRHFESWFHADGATPGTIHEMESYHGMLACVIAGAGIALMPASMLNSMPGHHQVEAWPLAEKWRWLNTWLMWRRGAMTRQLEAFIELLNAHQARVDCRRYGLRRSCDAGPIVSG</sequence>
<dbReference type="FunFam" id="1.10.10.10:FF:000001">
    <property type="entry name" value="LysR family transcriptional regulator"/>
    <property type="match status" value="1"/>
</dbReference>
<keyword evidence="2" id="KW-0805">Transcription regulation</keyword>
<dbReference type="CDD" id="cd08442">
    <property type="entry name" value="PBP2_YofA_SoxR_like"/>
    <property type="match status" value="1"/>
</dbReference>
<evidence type="ECO:0000256" key="1">
    <source>
        <dbReference type="ARBA" id="ARBA00009437"/>
    </source>
</evidence>
<evidence type="ECO:0000256" key="2">
    <source>
        <dbReference type="ARBA" id="ARBA00023015"/>
    </source>
</evidence>
<dbReference type="SUPFAM" id="SSF53850">
    <property type="entry name" value="Periplasmic binding protein-like II"/>
    <property type="match status" value="1"/>
</dbReference>
<dbReference type="GO" id="GO:0003700">
    <property type="term" value="F:DNA-binding transcription factor activity"/>
    <property type="evidence" value="ECO:0007669"/>
    <property type="project" value="InterPro"/>
</dbReference>
<reference evidence="6 7" key="1">
    <citation type="submission" date="2018-03" db="EMBL/GenBank/DDBJ databases">
        <title>Non-Typhoidal Salmonella genome sequencing and assembly.</title>
        <authorList>
            <person name="Matchawe C."/>
        </authorList>
    </citation>
    <scope>NUCLEOTIDE SEQUENCE [LARGE SCALE GENOMIC DNA]</scope>
    <source>
        <strain evidence="6 7">34de</strain>
    </source>
</reference>
<comment type="caution">
    <text evidence="6">The sequence shown here is derived from an EMBL/GenBank/DDBJ whole genome shotgun (WGS) entry which is preliminary data.</text>
</comment>
<dbReference type="PROSITE" id="PS50931">
    <property type="entry name" value="HTH_LYSR"/>
    <property type="match status" value="1"/>
</dbReference>
<comment type="similarity">
    <text evidence="1">Belongs to the LysR transcriptional regulatory family.</text>
</comment>
<dbReference type="Gene3D" id="1.10.10.10">
    <property type="entry name" value="Winged helix-like DNA-binding domain superfamily/Winged helix DNA-binding domain"/>
    <property type="match status" value="1"/>
</dbReference>
<dbReference type="InterPro" id="IPR036390">
    <property type="entry name" value="WH_DNA-bd_sf"/>
</dbReference>
<dbReference type="RefSeq" id="WP_135401542.1">
    <property type="nucleotide sequence ID" value="NZ_PYKD01000112.1"/>
</dbReference>
<organism evidence="6 7">
    <name type="scientific">Salmonella enterica subsp. enterica serovar Poona</name>
    <dbReference type="NCBI Taxonomy" id="436295"/>
    <lineage>
        <taxon>Bacteria</taxon>
        <taxon>Pseudomonadati</taxon>
        <taxon>Pseudomonadota</taxon>
        <taxon>Gammaproteobacteria</taxon>
        <taxon>Enterobacterales</taxon>
        <taxon>Enterobacteriaceae</taxon>
        <taxon>Salmonella</taxon>
    </lineage>
</organism>
<dbReference type="GO" id="GO:0000976">
    <property type="term" value="F:transcription cis-regulatory region binding"/>
    <property type="evidence" value="ECO:0007669"/>
    <property type="project" value="TreeGrafter"/>
</dbReference>
<dbReference type="InterPro" id="IPR005119">
    <property type="entry name" value="LysR_subst-bd"/>
</dbReference>
<feature type="domain" description="HTH lysR-type" evidence="5">
    <location>
        <begin position="1"/>
        <end position="58"/>
    </location>
</feature>
<dbReference type="Proteomes" id="UP000297949">
    <property type="component" value="Unassembled WGS sequence"/>
</dbReference>
<dbReference type="Pfam" id="PF00126">
    <property type="entry name" value="HTH_1"/>
    <property type="match status" value="1"/>
</dbReference>
<evidence type="ECO:0000313" key="7">
    <source>
        <dbReference type="Proteomes" id="UP000297949"/>
    </source>
</evidence>
<dbReference type="EMBL" id="PYKD01000112">
    <property type="protein sequence ID" value="TGC78722.1"/>
    <property type="molecule type" value="Genomic_DNA"/>
</dbReference>
<evidence type="ECO:0000259" key="5">
    <source>
        <dbReference type="PROSITE" id="PS50931"/>
    </source>
</evidence>
<evidence type="ECO:0000256" key="3">
    <source>
        <dbReference type="ARBA" id="ARBA00023125"/>
    </source>
</evidence>
<name>A0A659Q080_SALET</name>
<evidence type="ECO:0000313" key="6">
    <source>
        <dbReference type="EMBL" id="TGC78722.1"/>
    </source>
</evidence>
<dbReference type="PANTHER" id="PTHR30126:SF40">
    <property type="entry name" value="HTH-TYPE TRANSCRIPTIONAL REGULATOR GLTR"/>
    <property type="match status" value="1"/>
</dbReference>
<dbReference type="Gene3D" id="3.40.190.290">
    <property type="match status" value="1"/>
</dbReference>
<dbReference type="SUPFAM" id="SSF46785">
    <property type="entry name" value="Winged helix' DNA-binding domain"/>
    <property type="match status" value="1"/>
</dbReference>
<dbReference type="PANTHER" id="PTHR30126">
    <property type="entry name" value="HTH-TYPE TRANSCRIPTIONAL REGULATOR"/>
    <property type="match status" value="1"/>
</dbReference>
<gene>
    <name evidence="6" type="ORF">C9E99_10720</name>
</gene>
<dbReference type="NCBIfam" id="NF047711">
    <property type="entry name" value="PutUtilRegPtrR"/>
    <property type="match status" value="1"/>
</dbReference>
<dbReference type="AlphaFoldDB" id="A0A659Q080"/>
<dbReference type="Pfam" id="PF03466">
    <property type="entry name" value="LysR_substrate"/>
    <property type="match status" value="1"/>
</dbReference>
<dbReference type="InterPro" id="IPR000847">
    <property type="entry name" value="LysR_HTH_N"/>
</dbReference>
<proteinExistence type="inferred from homology"/>
<feature type="non-terminal residue" evidence="6">
    <location>
        <position position="308"/>
    </location>
</feature>
<keyword evidence="4" id="KW-0804">Transcription</keyword>
<accession>A0A659Q080</accession>
<dbReference type="InterPro" id="IPR036388">
    <property type="entry name" value="WH-like_DNA-bd_sf"/>
</dbReference>